<evidence type="ECO:0000313" key="10">
    <source>
        <dbReference type="EMBL" id="TDE12164.1"/>
    </source>
</evidence>
<dbReference type="GO" id="GO:0005524">
    <property type="term" value="F:ATP binding"/>
    <property type="evidence" value="ECO:0007669"/>
    <property type="project" value="UniProtKB-KW"/>
</dbReference>
<feature type="compositionally biased region" description="Polar residues" evidence="8">
    <location>
        <begin position="9"/>
        <end position="20"/>
    </location>
</feature>
<evidence type="ECO:0000256" key="5">
    <source>
        <dbReference type="ARBA" id="ARBA00022741"/>
    </source>
</evidence>
<accession>A0A4R5DJL7</accession>
<dbReference type="GO" id="GO:0005886">
    <property type="term" value="C:plasma membrane"/>
    <property type="evidence" value="ECO:0007669"/>
    <property type="project" value="UniProtKB-SubCell"/>
</dbReference>
<evidence type="ECO:0000256" key="7">
    <source>
        <dbReference type="ARBA" id="ARBA00023136"/>
    </source>
</evidence>
<evidence type="ECO:0000256" key="4">
    <source>
        <dbReference type="ARBA" id="ARBA00022475"/>
    </source>
</evidence>
<feature type="region of interest" description="Disordered" evidence="8">
    <location>
        <begin position="1"/>
        <end position="20"/>
    </location>
</feature>
<evidence type="ECO:0000256" key="2">
    <source>
        <dbReference type="ARBA" id="ARBA00005417"/>
    </source>
</evidence>
<evidence type="ECO:0000256" key="3">
    <source>
        <dbReference type="ARBA" id="ARBA00022448"/>
    </source>
</evidence>
<feature type="domain" description="ABC transporter" evidence="9">
    <location>
        <begin position="29"/>
        <end position="274"/>
    </location>
</feature>
<dbReference type="InterPro" id="IPR050388">
    <property type="entry name" value="ABC_Ni/Peptide_Import"/>
</dbReference>
<dbReference type="InterPro" id="IPR003439">
    <property type="entry name" value="ABC_transporter-like_ATP-bd"/>
</dbReference>
<keyword evidence="6 10" id="KW-0067">ATP-binding</keyword>
<dbReference type="AlphaFoldDB" id="A0A4R5DJL7"/>
<feature type="domain" description="ABC transporter" evidence="9">
    <location>
        <begin position="287"/>
        <end position="541"/>
    </location>
</feature>
<comment type="caution">
    <text evidence="10">The sequence shown here is derived from an EMBL/GenBank/DDBJ whole genome shotgun (WGS) entry which is preliminary data.</text>
</comment>
<keyword evidence="11" id="KW-1185">Reference proteome</keyword>
<dbReference type="InterPro" id="IPR013563">
    <property type="entry name" value="Oligopep_ABC_C"/>
</dbReference>
<sequence length="622" mass="65903">MGGAAAMTNPVTAGLTTGTASAPDHVLDVRGLAVTYETADGVRQAVESLDLTVAPGHTVGLIGRSGSGKTTAGKAILGLLPRTATVSGAVQFGGHDLLAMPERQRRRLRWEHLALVPQAAMSSLDPVMAVDQQIAEVVRAHRDVSQRAALAMAHEALERVGIHADRTSSYPHQFSGGMRQRTLIAMATVLEPTVLVADEPTTGLDVIVQDRVLELLVRAKEDLGLALLVVTHDLGVANELCDHVIALDQGRVQAEGTPAQVLGRPHDAGVLAPRPAAEPESEPPPALEVSDLTVSFAGGRGLAALRRSNELTVLRDVSLMVRRGEVVGLAGESGCGKSSLAATLVGLTEVAGGAIRIAGHEVAGGDRAGWRPLRRHVQMIFQDPYDSLNPRLRVRDAVAEPLIAQHLAANDADRDRRVTEALENAGLTPASDYAGRYPHQLSGGERQRVAIARALVVEPEVLLADEPVSMLDEQTAAGVVALLADLARRLDVAVLLVSHDVSLLRRVCDRVAVMYLGRIVEQGPAGEVIDAPRHPYTDALVRAVPTRVPGQRRARVLLKGEPPSLRNRPAGCAFHPRCPHVLPACLEDDPALLDLGPGPGHDTACWHPMAERGIAEKGGARD</sequence>
<dbReference type="Pfam" id="PF08352">
    <property type="entry name" value="oligo_HPY"/>
    <property type="match status" value="1"/>
</dbReference>
<dbReference type="GO" id="GO:0015833">
    <property type="term" value="P:peptide transport"/>
    <property type="evidence" value="ECO:0007669"/>
    <property type="project" value="InterPro"/>
</dbReference>
<evidence type="ECO:0000259" key="9">
    <source>
        <dbReference type="PROSITE" id="PS50893"/>
    </source>
</evidence>
<proteinExistence type="inferred from homology"/>
<dbReference type="PROSITE" id="PS00211">
    <property type="entry name" value="ABC_TRANSPORTER_1"/>
    <property type="match status" value="1"/>
</dbReference>
<dbReference type="PANTHER" id="PTHR43297">
    <property type="entry name" value="OLIGOPEPTIDE TRANSPORT ATP-BINDING PROTEIN APPD"/>
    <property type="match status" value="1"/>
</dbReference>
<keyword evidence="5" id="KW-0547">Nucleotide-binding</keyword>
<dbReference type="NCBIfam" id="TIGR01727">
    <property type="entry name" value="oligo_HPY"/>
    <property type="match status" value="1"/>
</dbReference>
<dbReference type="InterPro" id="IPR017871">
    <property type="entry name" value="ABC_transporter-like_CS"/>
</dbReference>
<name>A0A4R5DJL7_9ACTN</name>
<reference evidence="10 11" key="1">
    <citation type="submission" date="2019-03" db="EMBL/GenBank/DDBJ databases">
        <title>Draft genome sequences of novel Actinobacteria.</title>
        <authorList>
            <person name="Sahin N."/>
            <person name="Ay H."/>
            <person name="Saygin H."/>
        </authorList>
    </citation>
    <scope>NUCLEOTIDE SEQUENCE [LARGE SCALE GENOMIC DNA]</scope>
    <source>
        <strain evidence="10 11">5K138</strain>
    </source>
</reference>
<dbReference type="Gene3D" id="3.40.50.300">
    <property type="entry name" value="P-loop containing nucleotide triphosphate hydrolases"/>
    <property type="match status" value="2"/>
</dbReference>
<dbReference type="SUPFAM" id="SSF52540">
    <property type="entry name" value="P-loop containing nucleoside triphosphate hydrolases"/>
    <property type="match status" value="2"/>
</dbReference>
<dbReference type="SMART" id="SM00382">
    <property type="entry name" value="AAA"/>
    <property type="match status" value="2"/>
</dbReference>
<dbReference type="Proteomes" id="UP000294739">
    <property type="component" value="Unassembled WGS sequence"/>
</dbReference>
<comment type="subcellular location">
    <subcellularLocation>
        <location evidence="1">Cell membrane</location>
        <topology evidence="1">Peripheral membrane protein</topology>
    </subcellularLocation>
</comment>
<comment type="similarity">
    <text evidence="2">Belongs to the ABC transporter superfamily.</text>
</comment>
<dbReference type="PROSITE" id="PS50893">
    <property type="entry name" value="ABC_TRANSPORTER_2"/>
    <property type="match status" value="2"/>
</dbReference>
<evidence type="ECO:0000256" key="1">
    <source>
        <dbReference type="ARBA" id="ARBA00004202"/>
    </source>
</evidence>
<dbReference type="EMBL" id="SMKZ01000008">
    <property type="protein sequence ID" value="TDE12164.1"/>
    <property type="molecule type" value="Genomic_DNA"/>
</dbReference>
<dbReference type="CDD" id="cd03257">
    <property type="entry name" value="ABC_NikE_OppD_transporters"/>
    <property type="match status" value="2"/>
</dbReference>
<protein>
    <submittedName>
        <fullName evidence="10">ABC transporter ATP-binding protein</fullName>
    </submittedName>
</protein>
<evidence type="ECO:0000313" key="11">
    <source>
        <dbReference type="Proteomes" id="UP000294739"/>
    </source>
</evidence>
<keyword evidence="3" id="KW-0813">Transport</keyword>
<evidence type="ECO:0000256" key="8">
    <source>
        <dbReference type="SAM" id="MobiDB-lite"/>
    </source>
</evidence>
<dbReference type="OrthoDB" id="5357528at2"/>
<keyword evidence="7" id="KW-0472">Membrane</keyword>
<gene>
    <name evidence="10" type="ORF">E1269_07675</name>
</gene>
<dbReference type="InParanoid" id="A0A4R5DJL7"/>
<organism evidence="10 11">
    <name type="scientific">Jiangella asiatica</name>
    <dbReference type="NCBI Taxonomy" id="2530372"/>
    <lineage>
        <taxon>Bacteria</taxon>
        <taxon>Bacillati</taxon>
        <taxon>Actinomycetota</taxon>
        <taxon>Actinomycetes</taxon>
        <taxon>Jiangellales</taxon>
        <taxon>Jiangellaceae</taxon>
        <taxon>Jiangella</taxon>
    </lineage>
</organism>
<evidence type="ECO:0000256" key="6">
    <source>
        <dbReference type="ARBA" id="ARBA00022840"/>
    </source>
</evidence>
<dbReference type="InterPro" id="IPR027417">
    <property type="entry name" value="P-loop_NTPase"/>
</dbReference>
<dbReference type="Pfam" id="PF00005">
    <property type="entry name" value="ABC_tran"/>
    <property type="match status" value="2"/>
</dbReference>
<keyword evidence="4" id="KW-1003">Cell membrane</keyword>
<dbReference type="InterPro" id="IPR003593">
    <property type="entry name" value="AAA+_ATPase"/>
</dbReference>
<dbReference type="PANTHER" id="PTHR43297:SF2">
    <property type="entry name" value="DIPEPTIDE TRANSPORT ATP-BINDING PROTEIN DPPD"/>
    <property type="match status" value="1"/>
</dbReference>
<dbReference type="GO" id="GO:0016887">
    <property type="term" value="F:ATP hydrolysis activity"/>
    <property type="evidence" value="ECO:0007669"/>
    <property type="project" value="InterPro"/>
</dbReference>
<dbReference type="NCBIfam" id="NF008453">
    <property type="entry name" value="PRK11308.1"/>
    <property type="match status" value="2"/>
</dbReference>